<sequence length="202" mass="23896">MLAEQNQNLQRVQENSNFNISELEKHNRTLKESLKQQQEAELQTSQQLHREKKELQEKVANLQSFLQKLQSERAEIEKVVTRFGKDKSALRKALEKVEMERLRKEEEAASVARAREELEQRVRSLEQQLAGKQNEMQTLQAHISQSEHAHAHRLLEVTARHHQELDMETERLRDNQLQAEQALESREKAHRQRVRGLEEQVF</sequence>
<organism evidence="2 3">
    <name type="scientific">Astatotilapia calliptera</name>
    <name type="common">Eastern happy</name>
    <name type="synonym">Chromis callipterus</name>
    <dbReference type="NCBI Taxonomy" id="8154"/>
    <lineage>
        <taxon>Eukaryota</taxon>
        <taxon>Metazoa</taxon>
        <taxon>Chordata</taxon>
        <taxon>Craniata</taxon>
        <taxon>Vertebrata</taxon>
        <taxon>Euteleostomi</taxon>
        <taxon>Actinopterygii</taxon>
        <taxon>Neopterygii</taxon>
        <taxon>Teleostei</taxon>
        <taxon>Neoteleostei</taxon>
        <taxon>Acanthomorphata</taxon>
        <taxon>Ovalentaria</taxon>
        <taxon>Cichlomorphae</taxon>
        <taxon>Cichliformes</taxon>
        <taxon>Cichlidae</taxon>
        <taxon>African cichlids</taxon>
        <taxon>Pseudocrenilabrinae</taxon>
        <taxon>Haplochromini</taxon>
        <taxon>Astatotilapia</taxon>
    </lineage>
</organism>
<dbReference type="AlphaFoldDB" id="A0AAX7TGC9"/>
<gene>
    <name evidence="2" type="primary">CROCC</name>
</gene>
<reference evidence="2" key="3">
    <citation type="submission" date="2025-09" db="UniProtKB">
        <authorList>
            <consortium name="Ensembl"/>
        </authorList>
    </citation>
    <scope>IDENTIFICATION</scope>
</reference>
<evidence type="ECO:0000256" key="1">
    <source>
        <dbReference type="SAM" id="MobiDB-lite"/>
    </source>
</evidence>
<dbReference type="Ensembl" id="ENSACLT00000096550.1">
    <property type="protein sequence ID" value="ENSACLP00000055974.1"/>
    <property type="gene ID" value="ENSACLG00000025268.2"/>
</dbReference>
<dbReference type="GeneTree" id="ENSGT00940000162689"/>
<keyword evidence="3" id="KW-1185">Reference proteome</keyword>
<reference evidence="2" key="2">
    <citation type="submission" date="2025-08" db="UniProtKB">
        <authorList>
            <consortium name="Ensembl"/>
        </authorList>
    </citation>
    <scope>IDENTIFICATION</scope>
</reference>
<name>A0AAX7TGC9_ASTCA</name>
<reference evidence="2" key="1">
    <citation type="submission" date="2018-05" db="EMBL/GenBank/DDBJ databases">
        <authorList>
            <person name="Datahose"/>
        </authorList>
    </citation>
    <scope>NUCLEOTIDE SEQUENCE</scope>
</reference>
<protein>
    <submittedName>
        <fullName evidence="2">Uncharacterized protein</fullName>
    </submittedName>
</protein>
<evidence type="ECO:0000313" key="2">
    <source>
        <dbReference type="Ensembl" id="ENSACLP00000055974.1"/>
    </source>
</evidence>
<feature type="region of interest" description="Disordered" evidence="1">
    <location>
        <begin position="1"/>
        <end position="23"/>
    </location>
</feature>
<feature type="compositionally biased region" description="Polar residues" evidence="1">
    <location>
        <begin position="1"/>
        <end position="20"/>
    </location>
</feature>
<feature type="region of interest" description="Disordered" evidence="1">
    <location>
        <begin position="182"/>
        <end position="202"/>
    </location>
</feature>
<proteinExistence type="predicted"/>
<dbReference type="Proteomes" id="UP000265100">
    <property type="component" value="Chromosome 23"/>
</dbReference>
<accession>A0AAX7TGC9</accession>
<evidence type="ECO:0000313" key="3">
    <source>
        <dbReference type="Proteomes" id="UP000265100"/>
    </source>
</evidence>